<feature type="region of interest" description="Disordered" evidence="1">
    <location>
        <begin position="1"/>
        <end position="90"/>
    </location>
</feature>
<dbReference type="PROSITE" id="PS00028">
    <property type="entry name" value="ZINC_FINGER_C2H2_1"/>
    <property type="match status" value="1"/>
</dbReference>
<dbReference type="Proteomes" id="UP000695022">
    <property type="component" value="Unplaced"/>
</dbReference>
<dbReference type="InterPro" id="IPR036236">
    <property type="entry name" value="Znf_C2H2_sf"/>
</dbReference>
<keyword evidence="3" id="KW-1185">Reference proteome</keyword>
<sequence>MDVLSRHQGHEARMHDLQEERLRKQEEKAAKEAAAEERRRMIEAERTARLHEMQERRKLRHAKIEQQQQEKEKERQDAAREKARDREQRLSALSAAQQANMEELQKKIQQKQTESARRHTEILEQIKERAFELSVLRYSSNHDDIPKLLPYDRKKMCLVCGVTISSEVHLMSHLRGVKHQNAVREKAGKDVMNTQEMELYNLRNIVDAPPDRETAEVAIDKERQRNLKKKRLKKMRQRMVTRGSEYESSQATKIHQSAETPNKNKIVKLTKDLHKYLHAQGTGPWSTTRVAALDRCLLELTRILERK</sequence>
<dbReference type="PANTHER" id="PTHR31434">
    <property type="entry name" value="S PHASE CYCLIN A-ASSOCIATED PROTEIN IN THE ENDOPLASMIC RETICULUM"/>
    <property type="match status" value="1"/>
</dbReference>
<feature type="non-terminal residue" evidence="4">
    <location>
        <position position="307"/>
    </location>
</feature>
<proteinExistence type="predicted"/>
<dbReference type="Gene3D" id="3.30.160.60">
    <property type="entry name" value="Classic Zinc Finger"/>
    <property type="match status" value="1"/>
</dbReference>
<evidence type="ECO:0000313" key="3">
    <source>
        <dbReference type="Proteomes" id="UP000695022"/>
    </source>
</evidence>
<evidence type="ECO:0000313" key="4">
    <source>
        <dbReference type="RefSeq" id="XP_014673060.1"/>
    </source>
</evidence>
<organism evidence="3 4">
    <name type="scientific">Priapulus caudatus</name>
    <name type="common">Priapulid worm</name>
    <dbReference type="NCBI Taxonomy" id="37621"/>
    <lineage>
        <taxon>Eukaryota</taxon>
        <taxon>Metazoa</taxon>
        <taxon>Ecdysozoa</taxon>
        <taxon>Scalidophora</taxon>
        <taxon>Priapulida</taxon>
        <taxon>Priapulimorpha</taxon>
        <taxon>Priapulimorphida</taxon>
        <taxon>Priapulidae</taxon>
        <taxon>Priapulus</taxon>
    </lineage>
</organism>
<feature type="compositionally biased region" description="Polar residues" evidence="1">
    <location>
        <begin position="246"/>
        <end position="260"/>
    </location>
</feature>
<dbReference type="GeneID" id="106813444"/>
<feature type="compositionally biased region" description="Basic and acidic residues" evidence="1">
    <location>
        <begin position="1"/>
        <end position="89"/>
    </location>
</feature>
<reference evidence="4" key="1">
    <citation type="submission" date="2025-08" db="UniProtKB">
        <authorList>
            <consortium name="RefSeq"/>
        </authorList>
    </citation>
    <scope>IDENTIFICATION</scope>
</reference>
<feature type="domain" description="C2H2-type" evidence="2">
    <location>
        <begin position="157"/>
        <end position="179"/>
    </location>
</feature>
<dbReference type="PANTHER" id="PTHR31434:SF2">
    <property type="entry name" value="S PHASE CYCLIN A-ASSOCIATED PROTEIN IN THE ENDOPLASMIC RETICULUM"/>
    <property type="match status" value="1"/>
</dbReference>
<evidence type="ECO:0000256" key="1">
    <source>
        <dbReference type="SAM" id="MobiDB-lite"/>
    </source>
</evidence>
<name>A0ABM1ELI9_PRICU</name>
<dbReference type="InterPro" id="IPR013087">
    <property type="entry name" value="Znf_C2H2_type"/>
</dbReference>
<accession>A0ABM1ELI9</accession>
<gene>
    <name evidence="4" type="primary">LOC106813444</name>
</gene>
<dbReference type="RefSeq" id="XP_014673060.1">
    <property type="nucleotide sequence ID" value="XM_014817574.1"/>
</dbReference>
<protein>
    <submittedName>
        <fullName evidence="4">S phase cyclin A-associated protein in the endoplasmic reticulum-like</fullName>
    </submittedName>
</protein>
<feature type="region of interest" description="Disordered" evidence="1">
    <location>
        <begin position="240"/>
        <end position="260"/>
    </location>
</feature>
<dbReference type="Pfam" id="PF12874">
    <property type="entry name" value="zf-met"/>
    <property type="match status" value="1"/>
</dbReference>
<evidence type="ECO:0000259" key="2">
    <source>
        <dbReference type="PROSITE" id="PS00028"/>
    </source>
</evidence>
<dbReference type="SUPFAM" id="SSF57667">
    <property type="entry name" value="beta-beta-alpha zinc fingers"/>
    <property type="match status" value="1"/>
</dbReference>